<dbReference type="InterPro" id="IPR037066">
    <property type="entry name" value="Plug_dom_sf"/>
</dbReference>
<keyword evidence="2" id="KW-0472">Membrane</keyword>
<dbReference type="Pfam" id="PF13620">
    <property type="entry name" value="CarboxypepD_reg"/>
    <property type="match status" value="1"/>
</dbReference>
<evidence type="ECO:0000256" key="4">
    <source>
        <dbReference type="SAM" id="SignalP"/>
    </source>
</evidence>
<dbReference type="eggNOG" id="COG1629">
    <property type="taxonomic scope" value="Bacteria"/>
</dbReference>
<dbReference type="SUPFAM" id="SSF49464">
    <property type="entry name" value="Carboxypeptidase regulatory domain-like"/>
    <property type="match status" value="1"/>
</dbReference>
<keyword evidence="4" id="KW-0732">Signal</keyword>
<comment type="caution">
    <text evidence="6">The sequence shown here is derived from an EMBL/GenBank/DDBJ whole genome shotgun (WGS) entry which is preliminary data.</text>
</comment>
<evidence type="ECO:0000259" key="5">
    <source>
        <dbReference type="Pfam" id="PF14905"/>
    </source>
</evidence>
<dbReference type="EMBL" id="AAWS01000023">
    <property type="protein sequence ID" value="EAY27422.1"/>
    <property type="molecule type" value="Genomic_DNA"/>
</dbReference>
<sequence>MFRNLLLLFMGVLLMANQAIAQADVTGKIKDKDGEPVIAAVVALLTSPGDKMVKAAVAKNDGTFTIKMVKAGSYKLQIRVLGYKDYSSKAFTVSGNATKALDAITLENDIESLGEVVVKAEKPLVQVLADKTVFNVDNTVGTTGSSGFDLLRKAPGVIVDNNDNVMVEGKSGVLFYINGKPSVLRGEDLVNYLKTLQATDIEAIEIITQPSSKYDAEGNAGIINIKLKRDKSLGTNGTVSLGLIAGQYNRYTSSLSFNNRTKKTSLYGAYSNRIGRSFNFINFYRIQNGTTFDSRSRTVRDRNGHNLRLGFDYYLSKKSTLGAIVTGSFNEMFANNDSRTPIIPNGATTPSQVLVAESDAHNKTFNGYANVNYKYEGDKGRSLNIDVDYGQYISDRTNLQPNRFFDGDEAIIVSENITFFDTPVNIGVFSAQLNYTQNFLKGVLGIGGKYALVSTDNNFQFYDRVGGVDILNIAQTNEFFYDEQVTAAYFNYNRKFKKLNIQFGLRMEHTASDGRLESMQANADNQVKRDYVNWFPSGGLTYNLNRTNTLALNYSRRIRRPNYQVLNPFEYRIDGLSFRKGNPFLQPQYTDNVKLSHTYKYTLTTSLSYSFTSDYFAQVTEALPDNRNFLMTRNVANRRVINLGIAYPTRLTKWWSIYFSLNAYRSIFEATNPAFIGISQNAMSLYAQNTFKLPGGLTAEISGWYSSPSLWGGTYQVKSLGALNFAFQKKLLGNKITARLAFNDVLYTSPWRGDTFFPNLSIYGSGGWDSRQVRFSLSYNFGRKEIKRARKRKTSIENEKGRMGN</sequence>
<protein>
    <submittedName>
        <fullName evidence="6">TonB-dependent receptor domain protein</fullName>
    </submittedName>
</protein>
<evidence type="ECO:0000256" key="3">
    <source>
        <dbReference type="ARBA" id="ARBA00023237"/>
    </source>
</evidence>
<organism evidence="6 7">
    <name type="scientific">Microscilla marina ATCC 23134</name>
    <dbReference type="NCBI Taxonomy" id="313606"/>
    <lineage>
        <taxon>Bacteria</taxon>
        <taxon>Pseudomonadati</taxon>
        <taxon>Bacteroidota</taxon>
        <taxon>Cytophagia</taxon>
        <taxon>Cytophagales</taxon>
        <taxon>Microscillaceae</taxon>
        <taxon>Microscilla</taxon>
    </lineage>
</organism>
<dbReference type="OrthoDB" id="972646at2"/>
<dbReference type="PANTHER" id="PTHR40980:SF4">
    <property type="entry name" value="TONB-DEPENDENT RECEPTOR-LIKE BETA-BARREL DOMAIN-CONTAINING PROTEIN"/>
    <property type="match status" value="1"/>
</dbReference>
<dbReference type="Proteomes" id="UP000004095">
    <property type="component" value="Unassembled WGS sequence"/>
</dbReference>
<dbReference type="InterPro" id="IPR036942">
    <property type="entry name" value="Beta-barrel_TonB_sf"/>
</dbReference>
<evidence type="ECO:0000256" key="1">
    <source>
        <dbReference type="ARBA" id="ARBA00004442"/>
    </source>
</evidence>
<dbReference type="Pfam" id="PF14905">
    <property type="entry name" value="OMP_b-brl_3"/>
    <property type="match status" value="1"/>
</dbReference>
<evidence type="ECO:0000313" key="7">
    <source>
        <dbReference type="Proteomes" id="UP000004095"/>
    </source>
</evidence>
<dbReference type="RefSeq" id="WP_002699386.1">
    <property type="nucleotide sequence ID" value="NZ_AAWS01000023.1"/>
</dbReference>
<dbReference type="PANTHER" id="PTHR40980">
    <property type="entry name" value="PLUG DOMAIN-CONTAINING PROTEIN"/>
    <property type="match status" value="1"/>
</dbReference>
<proteinExistence type="predicted"/>
<feature type="chain" id="PRO_5002642106" evidence="4">
    <location>
        <begin position="22"/>
        <end position="805"/>
    </location>
</feature>
<dbReference type="InterPro" id="IPR041700">
    <property type="entry name" value="OMP_b-brl_3"/>
</dbReference>
<feature type="domain" description="Outer membrane protein beta-barrel" evidence="5">
    <location>
        <begin position="378"/>
        <end position="779"/>
    </location>
</feature>
<accession>A1ZQ13</accession>
<dbReference type="SUPFAM" id="SSF56935">
    <property type="entry name" value="Porins"/>
    <property type="match status" value="1"/>
</dbReference>
<dbReference type="Gene3D" id="2.40.170.20">
    <property type="entry name" value="TonB-dependent receptor, beta-barrel domain"/>
    <property type="match status" value="1"/>
</dbReference>
<gene>
    <name evidence="6" type="ORF">M23134_06823</name>
</gene>
<evidence type="ECO:0000256" key="2">
    <source>
        <dbReference type="ARBA" id="ARBA00023136"/>
    </source>
</evidence>
<dbReference type="Gene3D" id="2.170.130.10">
    <property type="entry name" value="TonB-dependent receptor, plug domain"/>
    <property type="match status" value="1"/>
</dbReference>
<feature type="signal peptide" evidence="4">
    <location>
        <begin position="1"/>
        <end position="21"/>
    </location>
</feature>
<keyword evidence="3" id="KW-0998">Cell outer membrane</keyword>
<dbReference type="Gene3D" id="2.60.40.1120">
    <property type="entry name" value="Carboxypeptidase-like, regulatory domain"/>
    <property type="match status" value="1"/>
</dbReference>
<name>A1ZQ13_MICM2</name>
<keyword evidence="6" id="KW-0675">Receptor</keyword>
<dbReference type="GO" id="GO:0009279">
    <property type="term" value="C:cell outer membrane"/>
    <property type="evidence" value="ECO:0007669"/>
    <property type="project" value="UniProtKB-SubCell"/>
</dbReference>
<comment type="subcellular location">
    <subcellularLocation>
        <location evidence="1">Cell outer membrane</location>
    </subcellularLocation>
</comment>
<dbReference type="InterPro" id="IPR008969">
    <property type="entry name" value="CarboxyPept-like_regulatory"/>
</dbReference>
<keyword evidence="7" id="KW-1185">Reference proteome</keyword>
<dbReference type="AlphaFoldDB" id="A1ZQ13"/>
<evidence type="ECO:0000313" key="6">
    <source>
        <dbReference type="EMBL" id="EAY27422.1"/>
    </source>
</evidence>
<reference evidence="6 7" key="1">
    <citation type="submission" date="2007-01" db="EMBL/GenBank/DDBJ databases">
        <authorList>
            <person name="Haygood M."/>
            <person name="Podell S."/>
            <person name="Anderson C."/>
            <person name="Hopkinson B."/>
            <person name="Roe K."/>
            <person name="Barbeau K."/>
            <person name="Gaasterland T."/>
            <person name="Ferriera S."/>
            <person name="Johnson J."/>
            <person name="Kravitz S."/>
            <person name="Beeson K."/>
            <person name="Sutton G."/>
            <person name="Rogers Y.-H."/>
            <person name="Friedman R."/>
            <person name="Frazier M."/>
            <person name="Venter J.C."/>
        </authorList>
    </citation>
    <scope>NUCLEOTIDE SEQUENCE [LARGE SCALE GENOMIC DNA]</scope>
    <source>
        <strain evidence="6 7">ATCC 23134</strain>
    </source>
</reference>